<keyword evidence="5" id="KW-0560">Oxidoreductase</keyword>
<accession>A0ABS3RNE6</accession>
<dbReference type="InterPro" id="IPR037069">
    <property type="entry name" value="AcylCoA_DH/ox_N_sf"/>
</dbReference>
<dbReference type="Gene3D" id="2.40.110.10">
    <property type="entry name" value="Butyryl-CoA Dehydrogenase, subunit A, domain 2"/>
    <property type="match status" value="1"/>
</dbReference>
<dbReference type="InterPro" id="IPR036250">
    <property type="entry name" value="AcylCo_DH-like_C"/>
</dbReference>
<dbReference type="Gene3D" id="1.10.540.10">
    <property type="entry name" value="Acyl-CoA dehydrogenase/oxidase, N-terminal domain"/>
    <property type="match status" value="2"/>
</dbReference>
<protein>
    <submittedName>
        <fullName evidence="9">Acyl-CoA dehydrogenase</fullName>
    </submittedName>
</protein>
<dbReference type="Pfam" id="PF02770">
    <property type="entry name" value="Acyl-CoA_dh_M"/>
    <property type="match status" value="1"/>
</dbReference>
<evidence type="ECO:0000256" key="1">
    <source>
        <dbReference type="ARBA" id="ARBA00001974"/>
    </source>
</evidence>
<feature type="domain" description="Acyl-CoA oxidase/dehydrogenase middle" evidence="7">
    <location>
        <begin position="484"/>
        <end position="578"/>
    </location>
</feature>
<organism evidence="9 10">
    <name type="scientific">Actinomadura violacea</name>
    <dbReference type="NCBI Taxonomy" id="2819934"/>
    <lineage>
        <taxon>Bacteria</taxon>
        <taxon>Bacillati</taxon>
        <taxon>Actinomycetota</taxon>
        <taxon>Actinomycetes</taxon>
        <taxon>Streptosporangiales</taxon>
        <taxon>Thermomonosporaceae</taxon>
        <taxon>Actinomadura</taxon>
    </lineage>
</organism>
<dbReference type="RefSeq" id="WP_208240061.1">
    <property type="nucleotide sequence ID" value="NZ_JAGEPF010000007.1"/>
</dbReference>
<reference evidence="9 10" key="1">
    <citation type="submission" date="2021-03" db="EMBL/GenBank/DDBJ databases">
        <title>Actinomadura violae sp. nov., isolated from lichen in Thailand.</title>
        <authorList>
            <person name="Kanchanasin P."/>
            <person name="Saeng-In P."/>
            <person name="Phongsopitanun W."/>
            <person name="Yuki M."/>
            <person name="Kudo T."/>
            <person name="Ohkuma M."/>
            <person name="Tanasupawat S."/>
        </authorList>
    </citation>
    <scope>NUCLEOTIDE SEQUENCE [LARGE SCALE GENOMIC DNA]</scope>
    <source>
        <strain evidence="9 10">LCR2-06</strain>
    </source>
</reference>
<dbReference type="PANTHER" id="PTHR43292:SF4">
    <property type="entry name" value="ACYL-COA DEHYDROGENASE FADE34"/>
    <property type="match status" value="1"/>
</dbReference>
<dbReference type="Pfam" id="PF00441">
    <property type="entry name" value="Acyl-CoA_dh_1"/>
    <property type="match status" value="2"/>
</dbReference>
<evidence type="ECO:0000259" key="8">
    <source>
        <dbReference type="Pfam" id="PF02771"/>
    </source>
</evidence>
<dbReference type="PANTHER" id="PTHR43292">
    <property type="entry name" value="ACYL-COA DEHYDROGENASE"/>
    <property type="match status" value="1"/>
</dbReference>
<gene>
    <name evidence="9" type="ORF">J4709_11705</name>
</gene>
<dbReference type="InterPro" id="IPR009075">
    <property type="entry name" value="AcylCo_DH/oxidase_C"/>
</dbReference>
<feature type="domain" description="Acyl-CoA dehydrogenase/oxidase C-terminal" evidence="6">
    <location>
        <begin position="590"/>
        <end position="732"/>
    </location>
</feature>
<evidence type="ECO:0000313" key="9">
    <source>
        <dbReference type="EMBL" id="MBO2458231.1"/>
    </source>
</evidence>
<dbReference type="EMBL" id="JAGEPF010000007">
    <property type="protein sequence ID" value="MBO2458231.1"/>
    <property type="molecule type" value="Genomic_DNA"/>
</dbReference>
<dbReference type="Proteomes" id="UP000680206">
    <property type="component" value="Unassembled WGS sequence"/>
</dbReference>
<sequence length="739" mass="78031">MPLPIEDDHRALADSAAAFARRHAPVAATRETLADLAAGGRPPAWDALVRQGLHAVHLPEEHGGAGAGLMELAVVAEQLGRALVPGPFVPTAIAGAVVAASPPSAVRDRLLGAYAGGATGALVTTSGLTAVQEPDGWRVDGSCRPVLGLPGAEEVVVRAAVRGDSSRALWFRLTPAETAVVHVDEGTDLTRSVGRLELADHRVAPGDVLEAPDQTRADLAVNTVLAAEAAGIASWCLAAAVEYVRTRVQFGRPVGAFQAVQHKAALMLVRTETACAAAWDAARAEQQPAAQRRLAAAAAAVTALPAGIDAAFECVMMHGGIGFTWEHDAHLYWRRALSIASACGPEEQWAHRLGEAARADARDFAFVAEDAFPELRADVRRVLDEIETLPATPGEDDRYAVRGGPRRARLAEAGLVAPHYPPPYGLAAGPGEQSVIAEEFARRGLHQPTTVIGEWVLPTLLAHGEPGQQERFVLPTLRGEIVWCQLFSEPGAGSDLAALSTRATRVPGGWSLTGQKVWTSGAHEADWGVCLARTDPDAPKHRGLSYFLVDMRTPGIEVRPLRQATGRAEFNEVFLDDVFVPDECLVSEPGRGWRLAATTLSNERLSMGGMLTHGSAETVRALIERGDHAASHDEAVRVLGRNTAREMALSALGLRGVLARLSDHDLGAEISVQKVFNAIAQRDGSRALVSLLGPAGAVADGGYAIDHIGLPSVLFGGGTVEIQLNVIAQRVLGLPRQDS</sequence>
<evidence type="ECO:0000256" key="2">
    <source>
        <dbReference type="ARBA" id="ARBA00009347"/>
    </source>
</evidence>
<evidence type="ECO:0000259" key="6">
    <source>
        <dbReference type="Pfam" id="PF00441"/>
    </source>
</evidence>
<dbReference type="InterPro" id="IPR009100">
    <property type="entry name" value="AcylCoA_DH/oxidase_NM_dom_sf"/>
</dbReference>
<dbReference type="InterPro" id="IPR006091">
    <property type="entry name" value="Acyl-CoA_Oxase/DH_mid-dom"/>
</dbReference>
<comment type="cofactor">
    <cofactor evidence="1">
        <name>FAD</name>
        <dbReference type="ChEBI" id="CHEBI:57692"/>
    </cofactor>
</comment>
<feature type="domain" description="Acyl-CoA dehydrogenase/oxidase N-terminal" evidence="8">
    <location>
        <begin position="406"/>
        <end position="480"/>
    </location>
</feature>
<dbReference type="InterPro" id="IPR052161">
    <property type="entry name" value="Mycobact_Acyl-CoA_DH"/>
</dbReference>
<comment type="similarity">
    <text evidence="2">Belongs to the acyl-CoA dehydrogenase family.</text>
</comment>
<proteinExistence type="inferred from homology"/>
<comment type="caution">
    <text evidence="9">The sequence shown here is derived from an EMBL/GenBank/DDBJ whole genome shotgun (WGS) entry which is preliminary data.</text>
</comment>
<feature type="domain" description="Acyl-CoA dehydrogenase/oxidase N-terminal" evidence="8">
    <location>
        <begin position="7"/>
        <end position="117"/>
    </location>
</feature>
<feature type="domain" description="Acyl-CoA dehydrogenase/oxidase C-terminal" evidence="6">
    <location>
        <begin position="224"/>
        <end position="347"/>
    </location>
</feature>
<keyword evidence="3" id="KW-0285">Flavoprotein</keyword>
<evidence type="ECO:0000313" key="10">
    <source>
        <dbReference type="Proteomes" id="UP000680206"/>
    </source>
</evidence>
<evidence type="ECO:0000256" key="3">
    <source>
        <dbReference type="ARBA" id="ARBA00022630"/>
    </source>
</evidence>
<keyword evidence="4" id="KW-0274">FAD</keyword>
<evidence type="ECO:0000256" key="5">
    <source>
        <dbReference type="ARBA" id="ARBA00023002"/>
    </source>
</evidence>
<dbReference type="Pfam" id="PF02771">
    <property type="entry name" value="Acyl-CoA_dh_N"/>
    <property type="match status" value="2"/>
</dbReference>
<name>A0ABS3RNE6_9ACTN</name>
<dbReference type="Gene3D" id="1.20.140.10">
    <property type="entry name" value="Butyryl-CoA Dehydrogenase, subunit A, domain 3"/>
    <property type="match status" value="2"/>
</dbReference>
<evidence type="ECO:0000259" key="7">
    <source>
        <dbReference type="Pfam" id="PF02770"/>
    </source>
</evidence>
<evidence type="ECO:0000256" key="4">
    <source>
        <dbReference type="ARBA" id="ARBA00022827"/>
    </source>
</evidence>
<dbReference type="InterPro" id="IPR046373">
    <property type="entry name" value="Acyl-CoA_Oxase/DH_mid-dom_sf"/>
</dbReference>
<dbReference type="InterPro" id="IPR013786">
    <property type="entry name" value="AcylCoA_DH/ox_N"/>
</dbReference>
<keyword evidence="10" id="KW-1185">Reference proteome</keyword>
<dbReference type="SUPFAM" id="SSF47203">
    <property type="entry name" value="Acyl-CoA dehydrogenase C-terminal domain-like"/>
    <property type="match status" value="2"/>
</dbReference>
<dbReference type="SUPFAM" id="SSF56645">
    <property type="entry name" value="Acyl-CoA dehydrogenase NM domain-like"/>
    <property type="match status" value="2"/>
</dbReference>